<gene>
    <name evidence="2" type="ORF">RFI_35726</name>
</gene>
<dbReference type="AlphaFoldDB" id="X6LIC0"/>
<protein>
    <recommendedName>
        <fullName evidence="1">G domain-containing protein</fullName>
    </recommendedName>
</protein>
<sequence length="247" mass="28007">KSEDDMNATLEIPSEVKQFCKTTSTRLTEAALALRIETAEMVKLRRILQWLVDETKVEKRMLLEKMGTLTQLQFVETDKKNVSLLLIGESGAGKTTLRFVIRDCLNGIKFESVRSTIDEEDESYKQDGTERPKDGSAQTLDCVSTHIENDEFRVHLIDTPGFVDPEGATQDQKNWENISSNIDGLEFNAIVIVLKGNTNRLHKGMSEELSKLHQRLHEECKKNTFVLFSSAMSAPGEETLRLMEQLQ</sequence>
<dbReference type="InterPro" id="IPR027417">
    <property type="entry name" value="P-loop_NTPase"/>
</dbReference>
<dbReference type="PROSITE" id="PS00675">
    <property type="entry name" value="SIGMA54_INTERACT_1"/>
    <property type="match status" value="1"/>
</dbReference>
<proteinExistence type="predicted"/>
<dbReference type="InterPro" id="IPR006073">
    <property type="entry name" value="GTP-bd"/>
</dbReference>
<feature type="domain" description="G" evidence="1">
    <location>
        <begin position="137"/>
        <end position="226"/>
    </location>
</feature>
<accession>X6LIC0</accession>
<evidence type="ECO:0000313" key="2">
    <source>
        <dbReference type="EMBL" id="ETO01713.1"/>
    </source>
</evidence>
<name>X6LIC0_RETFI</name>
<dbReference type="OrthoDB" id="2386367at2759"/>
<dbReference type="Pfam" id="PF01926">
    <property type="entry name" value="MMR_HSR1"/>
    <property type="match status" value="1"/>
</dbReference>
<dbReference type="InterPro" id="IPR025662">
    <property type="entry name" value="Sigma_54_int_dom_ATP-bd_1"/>
</dbReference>
<comment type="caution">
    <text evidence="2">The sequence shown here is derived from an EMBL/GenBank/DDBJ whole genome shotgun (WGS) entry which is preliminary data.</text>
</comment>
<dbReference type="PANTHER" id="PTHR32046:SF11">
    <property type="entry name" value="IMMUNE-ASSOCIATED NUCLEOTIDE-BINDING PROTEIN 10-LIKE"/>
    <property type="match status" value="1"/>
</dbReference>
<dbReference type="EMBL" id="ASPP01037591">
    <property type="protein sequence ID" value="ETO01713.1"/>
    <property type="molecule type" value="Genomic_DNA"/>
</dbReference>
<evidence type="ECO:0000313" key="3">
    <source>
        <dbReference type="Proteomes" id="UP000023152"/>
    </source>
</evidence>
<dbReference type="Gene3D" id="3.40.50.300">
    <property type="entry name" value="P-loop containing nucleotide triphosphate hydrolases"/>
    <property type="match status" value="1"/>
</dbReference>
<dbReference type="Proteomes" id="UP000023152">
    <property type="component" value="Unassembled WGS sequence"/>
</dbReference>
<keyword evidence="3" id="KW-1185">Reference proteome</keyword>
<feature type="non-terminal residue" evidence="2">
    <location>
        <position position="247"/>
    </location>
</feature>
<evidence type="ECO:0000259" key="1">
    <source>
        <dbReference type="Pfam" id="PF01926"/>
    </source>
</evidence>
<dbReference type="SUPFAM" id="SSF52540">
    <property type="entry name" value="P-loop containing nucleoside triphosphate hydrolases"/>
    <property type="match status" value="1"/>
</dbReference>
<feature type="non-terminal residue" evidence="2">
    <location>
        <position position="1"/>
    </location>
</feature>
<reference evidence="2 3" key="1">
    <citation type="journal article" date="2013" name="Curr. Biol.">
        <title>The Genome of the Foraminiferan Reticulomyxa filosa.</title>
        <authorList>
            <person name="Glockner G."/>
            <person name="Hulsmann N."/>
            <person name="Schleicher M."/>
            <person name="Noegel A.A."/>
            <person name="Eichinger L."/>
            <person name="Gallinger C."/>
            <person name="Pawlowski J."/>
            <person name="Sierra R."/>
            <person name="Euteneuer U."/>
            <person name="Pillet L."/>
            <person name="Moustafa A."/>
            <person name="Platzer M."/>
            <person name="Groth M."/>
            <person name="Szafranski K."/>
            <person name="Schliwa M."/>
        </authorList>
    </citation>
    <scope>NUCLEOTIDE SEQUENCE [LARGE SCALE GENOMIC DNA]</scope>
</reference>
<dbReference type="PANTHER" id="PTHR32046">
    <property type="entry name" value="G DOMAIN-CONTAINING PROTEIN"/>
    <property type="match status" value="1"/>
</dbReference>
<dbReference type="GO" id="GO:0005525">
    <property type="term" value="F:GTP binding"/>
    <property type="evidence" value="ECO:0007669"/>
    <property type="project" value="InterPro"/>
</dbReference>
<organism evidence="2 3">
    <name type="scientific">Reticulomyxa filosa</name>
    <dbReference type="NCBI Taxonomy" id="46433"/>
    <lineage>
        <taxon>Eukaryota</taxon>
        <taxon>Sar</taxon>
        <taxon>Rhizaria</taxon>
        <taxon>Retaria</taxon>
        <taxon>Foraminifera</taxon>
        <taxon>Monothalamids</taxon>
        <taxon>Reticulomyxidae</taxon>
        <taxon>Reticulomyxa</taxon>
    </lineage>
</organism>